<dbReference type="InterPro" id="IPR050595">
    <property type="entry name" value="Bact_response_regulator"/>
</dbReference>
<dbReference type="InterPro" id="IPR011006">
    <property type="entry name" value="CheY-like_superfamily"/>
</dbReference>
<sequence>MNNSSNPVHRPPALPAEPYGAGRRILVAEDDHEMRSLLALTLRSDGFEVIEARNGLEFMDQLTPWIGGDLQKAPVDVIVSDIQMPCLTGLDVLAGLSAIRHCPPVVLMTAFGDASTHSSAASLGAVAVLDKPFELDELRALLYRVLKTQAH</sequence>
<dbReference type="SUPFAM" id="SSF52172">
    <property type="entry name" value="CheY-like"/>
    <property type="match status" value="1"/>
</dbReference>
<accession>A0A0K1E7C3</accession>
<dbReference type="Proteomes" id="UP000067626">
    <property type="component" value="Chromosome"/>
</dbReference>
<feature type="domain" description="Response regulatory" evidence="3">
    <location>
        <begin position="24"/>
        <end position="146"/>
    </location>
</feature>
<dbReference type="KEGG" id="ccro:CMC5_006850"/>
<keyword evidence="1 2" id="KW-0597">Phosphoprotein</keyword>
<dbReference type="Gene3D" id="3.40.50.2300">
    <property type="match status" value="1"/>
</dbReference>
<dbReference type="InterPro" id="IPR001789">
    <property type="entry name" value="Sig_transdc_resp-reg_receiver"/>
</dbReference>
<dbReference type="AlphaFoldDB" id="A0A0K1E7C3"/>
<dbReference type="STRING" id="52.CMC5_006850"/>
<dbReference type="PANTHER" id="PTHR44591:SF3">
    <property type="entry name" value="RESPONSE REGULATORY DOMAIN-CONTAINING PROTEIN"/>
    <property type="match status" value="1"/>
</dbReference>
<dbReference type="OrthoDB" id="9788090at2"/>
<evidence type="ECO:0000256" key="2">
    <source>
        <dbReference type="PROSITE-ProRule" id="PRU00169"/>
    </source>
</evidence>
<proteinExistence type="predicted"/>
<evidence type="ECO:0000256" key="1">
    <source>
        <dbReference type="ARBA" id="ARBA00022553"/>
    </source>
</evidence>
<protein>
    <recommendedName>
        <fullName evidence="3">Response regulatory domain-containing protein</fullName>
    </recommendedName>
</protein>
<reference evidence="4 5" key="1">
    <citation type="submission" date="2015-07" db="EMBL/GenBank/DDBJ databases">
        <title>Genome analysis of myxobacterium Chondromyces crocatus Cm c5 reveals a high potential for natural compound synthesis and the genetic basis for the loss of fruiting body formation.</title>
        <authorList>
            <person name="Zaburannyi N."/>
            <person name="Bunk B."/>
            <person name="Maier J."/>
            <person name="Overmann J."/>
            <person name="Mueller R."/>
        </authorList>
    </citation>
    <scope>NUCLEOTIDE SEQUENCE [LARGE SCALE GENOMIC DNA]</scope>
    <source>
        <strain evidence="4 5">Cm c5</strain>
    </source>
</reference>
<dbReference type="EMBL" id="CP012159">
    <property type="protein sequence ID" value="AKT36567.1"/>
    <property type="molecule type" value="Genomic_DNA"/>
</dbReference>
<name>A0A0K1E7C3_CHOCO</name>
<dbReference type="SMART" id="SM00448">
    <property type="entry name" value="REC"/>
    <property type="match status" value="1"/>
</dbReference>
<dbReference type="GO" id="GO:0000160">
    <property type="term" value="P:phosphorelay signal transduction system"/>
    <property type="evidence" value="ECO:0007669"/>
    <property type="project" value="InterPro"/>
</dbReference>
<dbReference type="RefSeq" id="WP_050429069.1">
    <property type="nucleotide sequence ID" value="NZ_CP012159.1"/>
</dbReference>
<evidence type="ECO:0000313" key="5">
    <source>
        <dbReference type="Proteomes" id="UP000067626"/>
    </source>
</evidence>
<dbReference type="Pfam" id="PF00072">
    <property type="entry name" value="Response_reg"/>
    <property type="match status" value="1"/>
</dbReference>
<feature type="modified residue" description="4-aspartylphosphate" evidence="2">
    <location>
        <position position="81"/>
    </location>
</feature>
<dbReference type="PROSITE" id="PS50110">
    <property type="entry name" value="RESPONSE_REGULATORY"/>
    <property type="match status" value="1"/>
</dbReference>
<evidence type="ECO:0000259" key="3">
    <source>
        <dbReference type="PROSITE" id="PS50110"/>
    </source>
</evidence>
<evidence type="ECO:0000313" key="4">
    <source>
        <dbReference type="EMBL" id="AKT36567.1"/>
    </source>
</evidence>
<dbReference type="PANTHER" id="PTHR44591">
    <property type="entry name" value="STRESS RESPONSE REGULATOR PROTEIN 1"/>
    <property type="match status" value="1"/>
</dbReference>
<organism evidence="4 5">
    <name type="scientific">Chondromyces crocatus</name>
    <dbReference type="NCBI Taxonomy" id="52"/>
    <lineage>
        <taxon>Bacteria</taxon>
        <taxon>Pseudomonadati</taxon>
        <taxon>Myxococcota</taxon>
        <taxon>Polyangia</taxon>
        <taxon>Polyangiales</taxon>
        <taxon>Polyangiaceae</taxon>
        <taxon>Chondromyces</taxon>
    </lineage>
</organism>
<dbReference type="CDD" id="cd00156">
    <property type="entry name" value="REC"/>
    <property type="match status" value="1"/>
</dbReference>
<gene>
    <name evidence="4" type="ORF">CMC5_006850</name>
</gene>
<keyword evidence="5" id="KW-1185">Reference proteome</keyword>